<keyword evidence="2" id="KW-0472">Membrane</keyword>
<feature type="compositionally biased region" description="Polar residues" evidence="1">
    <location>
        <begin position="510"/>
        <end position="529"/>
    </location>
</feature>
<evidence type="ECO:0000256" key="1">
    <source>
        <dbReference type="SAM" id="MobiDB-lite"/>
    </source>
</evidence>
<evidence type="ECO:0000313" key="4">
    <source>
        <dbReference type="Proteomes" id="UP001497497"/>
    </source>
</evidence>
<feature type="region of interest" description="Disordered" evidence="1">
    <location>
        <begin position="283"/>
        <end position="357"/>
    </location>
</feature>
<organism evidence="3 4">
    <name type="scientific">Lymnaea stagnalis</name>
    <name type="common">Great pond snail</name>
    <name type="synonym">Helix stagnalis</name>
    <dbReference type="NCBI Taxonomy" id="6523"/>
    <lineage>
        <taxon>Eukaryota</taxon>
        <taxon>Metazoa</taxon>
        <taxon>Spiralia</taxon>
        <taxon>Lophotrochozoa</taxon>
        <taxon>Mollusca</taxon>
        <taxon>Gastropoda</taxon>
        <taxon>Heterobranchia</taxon>
        <taxon>Euthyneura</taxon>
        <taxon>Panpulmonata</taxon>
        <taxon>Hygrophila</taxon>
        <taxon>Lymnaeoidea</taxon>
        <taxon>Lymnaeidae</taxon>
        <taxon>Lymnaea</taxon>
    </lineage>
</organism>
<keyword evidence="4" id="KW-1185">Reference proteome</keyword>
<dbReference type="AlphaFoldDB" id="A0AAV2HNE2"/>
<name>A0AAV2HNE2_LYMST</name>
<feature type="transmembrane region" description="Helical" evidence="2">
    <location>
        <begin position="160"/>
        <end position="181"/>
    </location>
</feature>
<dbReference type="Proteomes" id="UP001497497">
    <property type="component" value="Unassembled WGS sequence"/>
</dbReference>
<feature type="compositionally biased region" description="Basic and acidic residues" evidence="1">
    <location>
        <begin position="468"/>
        <end position="479"/>
    </location>
</feature>
<keyword evidence="2" id="KW-1133">Transmembrane helix</keyword>
<dbReference type="EMBL" id="CAXITT010000154">
    <property type="protein sequence ID" value="CAL1533846.1"/>
    <property type="molecule type" value="Genomic_DNA"/>
</dbReference>
<sequence length="643" mass="69952">MTSPTEANGLLYSVASSLVVSTMTSSSPAASLLTTHPNSVSTESALTTTTSSAPTRDLDLKIQEFWSSFPCPPPWRPRLLIEVNSTRLDPQVSRTVQSFLAGKCEIGHILFPSDYNLDAGNSKHKLNPVPRFTDGADHGSSSHGDLSTADHHWCDTPCQLSIGCAMFFVVVVMMVAVLVCITKHRVRHKMAATRPSRQQLQLSTSTSDAVNCTDFSNLEVQADDDVIYPPFRHRGLPNPPMACHPVCDPKWNCPSCTSRHPLMRMSPSSHCYSRAYSAVYETIDDDDDDDVPRTEDSSQSRSRGRTPTNSNSRESCHSCSPCQTSPTSISTVQIRPRRYDDVRGGGGHQVAETGFNGEENLEQFPVTFLPNYFELEHNCALSQNPSGETIADASFLNTSTQRDASSECHANGAFTRCDQGHGFSCPQQYPHIAGTPLHSYLMSQIHQNAIPSAGDLYRVRPTTTAASRDGESCRADDLRTSANLSHSTTSKFEGPGFGSTFVPQPQLCHNSSAINHSLNPTRAGRQQQQPHDHTTPRQGQHGGSTSSFESPGRYFCSTCKPDYIPGLKGSGRDNAPRQRTPSSGGPNCVIIGPDLLKEASNQMIQELAGPAARTDTADDKNEVPLRKPVLALHSQYFAKTSAA</sequence>
<proteinExistence type="predicted"/>
<keyword evidence="2" id="KW-0812">Transmembrane</keyword>
<feature type="compositionally biased region" description="Polar residues" evidence="1">
    <location>
        <begin position="480"/>
        <end position="491"/>
    </location>
</feature>
<feature type="compositionally biased region" description="Polar residues" evidence="1">
    <location>
        <begin position="299"/>
        <end position="333"/>
    </location>
</feature>
<gene>
    <name evidence="3" type="ORF">GSLYS_00007806001</name>
</gene>
<evidence type="ECO:0000313" key="3">
    <source>
        <dbReference type="EMBL" id="CAL1533846.1"/>
    </source>
</evidence>
<reference evidence="3 4" key="1">
    <citation type="submission" date="2024-04" db="EMBL/GenBank/DDBJ databases">
        <authorList>
            <consortium name="Genoscope - CEA"/>
            <person name="William W."/>
        </authorList>
    </citation>
    <scope>NUCLEOTIDE SEQUENCE [LARGE SCALE GENOMIC DNA]</scope>
</reference>
<accession>A0AAV2HNE2</accession>
<evidence type="ECO:0000256" key="2">
    <source>
        <dbReference type="SAM" id="Phobius"/>
    </source>
</evidence>
<feature type="region of interest" description="Disordered" evidence="1">
    <location>
        <begin position="566"/>
        <end position="588"/>
    </location>
</feature>
<comment type="caution">
    <text evidence="3">The sequence shown here is derived from an EMBL/GenBank/DDBJ whole genome shotgun (WGS) entry which is preliminary data.</text>
</comment>
<protein>
    <submittedName>
        <fullName evidence="3">Uncharacterized protein</fullName>
    </submittedName>
</protein>
<feature type="region of interest" description="Disordered" evidence="1">
    <location>
        <begin position="510"/>
        <end position="549"/>
    </location>
</feature>
<feature type="region of interest" description="Disordered" evidence="1">
    <location>
        <begin position="464"/>
        <end position="498"/>
    </location>
</feature>